<sequence length="156" mass="17697">MSRKNWNQVIPRSLTESLQLTKDFACATKQLSVPRIADRMGCSTDSLYKYLGGATMPANLLIPFMETCHRVYPIQYMAHSLNMMLVPMPRGRKAEHKELVKLNMFCSSVMGKLLALHSGECSQQEAVDHLTLLIENLAYHRAEASKLQQPELELFV</sequence>
<name>A0ABS7X7L4_9GAMM</name>
<comment type="caution">
    <text evidence="1">The sequence shown here is derived from an EMBL/GenBank/DDBJ whole genome shotgun (WGS) entry which is preliminary data.</text>
</comment>
<accession>A0ABS7X7L4</accession>
<keyword evidence="2" id="KW-1185">Reference proteome</keyword>
<protein>
    <recommendedName>
        <fullName evidence="3">XRE family transcriptional regulator</fullName>
    </recommendedName>
</protein>
<proteinExistence type="predicted"/>
<gene>
    <name evidence="1" type="ORF">I4W93_004170</name>
</gene>
<evidence type="ECO:0000313" key="1">
    <source>
        <dbReference type="EMBL" id="MBZ9610782.1"/>
    </source>
</evidence>
<evidence type="ECO:0000313" key="2">
    <source>
        <dbReference type="Proteomes" id="UP000663814"/>
    </source>
</evidence>
<organism evidence="1 2">
    <name type="scientific">Rheinheimera maricola</name>
    <dbReference type="NCBI Taxonomy" id="2793282"/>
    <lineage>
        <taxon>Bacteria</taxon>
        <taxon>Pseudomonadati</taxon>
        <taxon>Pseudomonadota</taxon>
        <taxon>Gammaproteobacteria</taxon>
        <taxon>Chromatiales</taxon>
        <taxon>Chromatiaceae</taxon>
        <taxon>Rheinheimera</taxon>
    </lineage>
</organism>
<dbReference type="RefSeq" id="WP_205310635.1">
    <property type="nucleotide sequence ID" value="NZ_JAERPS020000001.1"/>
</dbReference>
<dbReference type="Proteomes" id="UP000663814">
    <property type="component" value="Unassembled WGS sequence"/>
</dbReference>
<evidence type="ECO:0008006" key="3">
    <source>
        <dbReference type="Google" id="ProtNLM"/>
    </source>
</evidence>
<reference evidence="1 2" key="1">
    <citation type="submission" date="2021-08" db="EMBL/GenBank/DDBJ databases">
        <title>Rheinheimera aquimaris sp. nov., isolated from seawater of the East Sea in Korea.</title>
        <authorList>
            <person name="Kim K.H."/>
            <person name="Wenting R."/>
            <person name="Kim K.R."/>
            <person name="Jeon C.O."/>
        </authorList>
    </citation>
    <scope>NUCLEOTIDE SEQUENCE [LARGE SCALE GENOMIC DNA]</scope>
    <source>
        <strain evidence="1 2">MA-13</strain>
    </source>
</reference>
<dbReference type="EMBL" id="JAERPS020000001">
    <property type="protein sequence ID" value="MBZ9610782.1"/>
    <property type="molecule type" value="Genomic_DNA"/>
</dbReference>